<evidence type="ECO:0000313" key="2">
    <source>
        <dbReference type="Proteomes" id="UP001529510"/>
    </source>
</evidence>
<comment type="caution">
    <text evidence="1">The sequence shown here is derived from an EMBL/GenBank/DDBJ whole genome shotgun (WGS) entry which is preliminary data.</text>
</comment>
<protein>
    <submittedName>
        <fullName evidence="1">Uncharacterized protein</fullName>
    </submittedName>
</protein>
<name>A0ABD0NR41_CIRMR</name>
<feature type="non-terminal residue" evidence="1">
    <location>
        <position position="52"/>
    </location>
</feature>
<evidence type="ECO:0000313" key="1">
    <source>
        <dbReference type="EMBL" id="KAL0164378.1"/>
    </source>
</evidence>
<gene>
    <name evidence="1" type="ORF">M9458_040131</name>
</gene>
<dbReference type="Proteomes" id="UP001529510">
    <property type="component" value="Unassembled WGS sequence"/>
</dbReference>
<dbReference type="AlphaFoldDB" id="A0ABD0NR41"/>
<organism evidence="1 2">
    <name type="scientific">Cirrhinus mrigala</name>
    <name type="common">Mrigala</name>
    <dbReference type="NCBI Taxonomy" id="683832"/>
    <lineage>
        <taxon>Eukaryota</taxon>
        <taxon>Metazoa</taxon>
        <taxon>Chordata</taxon>
        <taxon>Craniata</taxon>
        <taxon>Vertebrata</taxon>
        <taxon>Euteleostomi</taxon>
        <taxon>Actinopterygii</taxon>
        <taxon>Neopterygii</taxon>
        <taxon>Teleostei</taxon>
        <taxon>Ostariophysi</taxon>
        <taxon>Cypriniformes</taxon>
        <taxon>Cyprinidae</taxon>
        <taxon>Labeoninae</taxon>
        <taxon>Labeonini</taxon>
        <taxon>Cirrhinus</taxon>
    </lineage>
</organism>
<accession>A0ABD0NR41</accession>
<reference evidence="1 2" key="1">
    <citation type="submission" date="2024-05" db="EMBL/GenBank/DDBJ databases">
        <title>Genome sequencing and assembly of Indian major carp, Cirrhinus mrigala (Hamilton, 1822).</title>
        <authorList>
            <person name="Mohindra V."/>
            <person name="Chowdhury L.M."/>
            <person name="Lal K."/>
            <person name="Jena J.K."/>
        </authorList>
    </citation>
    <scope>NUCLEOTIDE SEQUENCE [LARGE SCALE GENOMIC DNA]</scope>
    <source>
        <strain evidence="1">CM1030</strain>
        <tissue evidence="1">Blood</tissue>
    </source>
</reference>
<sequence>SDLQPIKNEWAHFESKMSAAELRTTGVVYKLELCRVPVFSSEQSRTHVEHLQ</sequence>
<feature type="non-terminal residue" evidence="1">
    <location>
        <position position="1"/>
    </location>
</feature>
<keyword evidence="2" id="KW-1185">Reference proteome</keyword>
<dbReference type="EMBL" id="JAMKFB020000020">
    <property type="protein sequence ID" value="KAL0164378.1"/>
    <property type="molecule type" value="Genomic_DNA"/>
</dbReference>
<proteinExistence type="predicted"/>